<dbReference type="AlphaFoldDB" id="A0A2V5I326"/>
<evidence type="ECO:0000313" key="1">
    <source>
        <dbReference type="EMBL" id="PYI31195.1"/>
    </source>
</evidence>
<name>A0A2V5I326_9EURO</name>
<accession>A0A2V5I326</accession>
<gene>
    <name evidence="1" type="ORF">BP00DRAFT_425818</name>
</gene>
<organism evidence="1 2">
    <name type="scientific">Aspergillus indologenus CBS 114.80</name>
    <dbReference type="NCBI Taxonomy" id="1450541"/>
    <lineage>
        <taxon>Eukaryota</taxon>
        <taxon>Fungi</taxon>
        <taxon>Dikarya</taxon>
        <taxon>Ascomycota</taxon>
        <taxon>Pezizomycotina</taxon>
        <taxon>Eurotiomycetes</taxon>
        <taxon>Eurotiomycetidae</taxon>
        <taxon>Eurotiales</taxon>
        <taxon>Aspergillaceae</taxon>
        <taxon>Aspergillus</taxon>
        <taxon>Aspergillus subgen. Circumdati</taxon>
    </lineage>
</organism>
<dbReference type="Proteomes" id="UP000248817">
    <property type="component" value="Unassembled WGS sequence"/>
</dbReference>
<evidence type="ECO:0000313" key="2">
    <source>
        <dbReference type="Proteomes" id="UP000248817"/>
    </source>
</evidence>
<keyword evidence="2" id="KW-1185">Reference proteome</keyword>
<dbReference type="EMBL" id="KZ825506">
    <property type="protein sequence ID" value="PYI31195.1"/>
    <property type="molecule type" value="Genomic_DNA"/>
</dbReference>
<sequence length="74" mass="8284">MTAEGVSSPAHLKYHREQAAWPPGNPDSLALVVLRTDWWFQDSPCQGGRWRNSTTSVSQVVEAMVGTWQGRRCV</sequence>
<protein>
    <submittedName>
        <fullName evidence="1">Uncharacterized protein</fullName>
    </submittedName>
</protein>
<reference evidence="1 2" key="1">
    <citation type="submission" date="2018-02" db="EMBL/GenBank/DDBJ databases">
        <title>The genomes of Aspergillus section Nigri reveals drivers in fungal speciation.</title>
        <authorList>
            <consortium name="DOE Joint Genome Institute"/>
            <person name="Vesth T.C."/>
            <person name="Nybo J."/>
            <person name="Theobald S."/>
            <person name="Brandl J."/>
            <person name="Frisvad J.C."/>
            <person name="Nielsen K.F."/>
            <person name="Lyhne E.K."/>
            <person name="Kogle M.E."/>
            <person name="Kuo A."/>
            <person name="Riley R."/>
            <person name="Clum A."/>
            <person name="Nolan M."/>
            <person name="Lipzen A."/>
            <person name="Salamov A."/>
            <person name="Henrissat B."/>
            <person name="Wiebenga A."/>
            <person name="De vries R.P."/>
            <person name="Grigoriev I.V."/>
            <person name="Mortensen U.H."/>
            <person name="Andersen M.R."/>
            <person name="Baker S.E."/>
        </authorList>
    </citation>
    <scope>NUCLEOTIDE SEQUENCE [LARGE SCALE GENOMIC DNA]</scope>
    <source>
        <strain evidence="1 2">CBS 114.80</strain>
    </source>
</reference>
<proteinExistence type="predicted"/>